<dbReference type="InterPro" id="IPR019793">
    <property type="entry name" value="Peroxidases_heam-ligand_BS"/>
</dbReference>
<dbReference type="Gene3D" id="1.10.520.10">
    <property type="match status" value="1"/>
</dbReference>
<feature type="binding site" evidence="11">
    <location>
        <position position="253"/>
    </location>
    <ligand>
        <name>Ca(2+)</name>
        <dbReference type="ChEBI" id="CHEBI:29108"/>
        <label>2</label>
    </ligand>
</feature>
<evidence type="ECO:0000256" key="11">
    <source>
        <dbReference type="PIRSR" id="PIRSR600823-3"/>
    </source>
</evidence>
<evidence type="ECO:0000256" key="10">
    <source>
        <dbReference type="PIRSR" id="PIRSR600823-2"/>
    </source>
</evidence>
<dbReference type="GO" id="GO:0020037">
    <property type="term" value="F:heme binding"/>
    <property type="evidence" value="ECO:0007669"/>
    <property type="project" value="UniProtKB-UniRule"/>
</dbReference>
<comment type="subcellular location">
    <subcellularLocation>
        <location evidence="14">Secreted</location>
    </subcellularLocation>
</comment>
<dbReference type="Pfam" id="PF00141">
    <property type="entry name" value="peroxidase"/>
    <property type="match status" value="1"/>
</dbReference>
<dbReference type="SMR" id="A9TSH7"/>
<dbReference type="EC" id="1.11.1.7" evidence="14"/>
<dbReference type="Gene3D" id="1.10.420.10">
    <property type="entry name" value="Peroxidase, domain 2"/>
    <property type="match status" value="1"/>
</dbReference>
<feature type="binding site" evidence="10">
    <location>
        <position position="167"/>
    </location>
    <ligand>
        <name>substrate</name>
    </ligand>
</feature>
<evidence type="ECO:0000256" key="14">
    <source>
        <dbReference type="RuleBase" id="RU362060"/>
    </source>
</evidence>
<feature type="binding site" evidence="11">
    <location>
        <position position="91"/>
    </location>
    <ligand>
        <name>Ca(2+)</name>
        <dbReference type="ChEBI" id="CHEBI:29108"/>
        <label>1</label>
    </ligand>
</feature>
<dbReference type="FunFam" id="1.10.420.10:FF:000001">
    <property type="entry name" value="Peroxidase"/>
    <property type="match status" value="1"/>
</dbReference>
<keyword evidence="4 14" id="KW-0349">Heme</keyword>
<evidence type="ECO:0000256" key="13">
    <source>
        <dbReference type="PIRSR" id="PIRSR600823-5"/>
    </source>
</evidence>
<gene>
    <name evidence="17" type="primary">LOC112277786</name>
    <name evidence="16" type="ORF">PHYPA_030162</name>
</gene>
<reference evidence="16 18" key="2">
    <citation type="journal article" date="2018" name="Plant J.">
        <title>The Physcomitrella patens chromosome-scale assembly reveals moss genome structure and evolution.</title>
        <authorList>
            <person name="Lang D."/>
            <person name="Ullrich K.K."/>
            <person name="Murat F."/>
            <person name="Fuchs J."/>
            <person name="Jenkins J."/>
            <person name="Haas F.B."/>
            <person name="Piednoel M."/>
            <person name="Gundlach H."/>
            <person name="Van Bel M."/>
            <person name="Meyberg R."/>
            <person name="Vives C."/>
            <person name="Morata J."/>
            <person name="Symeonidi A."/>
            <person name="Hiss M."/>
            <person name="Muchero W."/>
            <person name="Kamisugi Y."/>
            <person name="Saleh O."/>
            <person name="Blanc G."/>
            <person name="Decker E.L."/>
            <person name="van Gessel N."/>
            <person name="Grimwood J."/>
            <person name="Hayes R.D."/>
            <person name="Graham S.W."/>
            <person name="Gunter L.E."/>
            <person name="McDaniel S.F."/>
            <person name="Hoernstein S.N.W."/>
            <person name="Larsson A."/>
            <person name="Li F.W."/>
            <person name="Perroud P.F."/>
            <person name="Phillips J."/>
            <person name="Ranjan P."/>
            <person name="Rokshar D.S."/>
            <person name="Rothfels C.J."/>
            <person name="Schneider L."/>
            <person name="Shu S."/>
            <person name="Stevenson D.W."/>
            <person name="Thummler F."/>
            <person name="Tillich M."/>
            <person name="Villarreal Aguilar J.C."/>
            <person name="Widiez T."/>
            <person name="Wong G.K."/>
            <person name="Wymore A."/>
            <person name="Zhang Y."/>
            <person name="Zimmer A.D."/>
            <person name="Quatrano R.S."/>
            <person name="Mayer K.F.X."/>
            <person name="Goodstein D."/>
            <person name="Casacuberta J.M."/>
            <person name="Vandepoele K."/>
            <person name="Reski R."/>
            <person name="Cuming A.C."/>
            <person name="Tuskan G.A."/>
            <person name="Maumus F."/>
            <person name="Salse J."/>
            <person name="Schmutz J."/>
            <person name="Rensing S.A."/>
        </authorList>
    </citation>
    <scope>NUCLEOTIDE SEQUENCE [LARGE SCALE GENOMIC DNA]</scope>
    <source>
        <strain evidence="17 18">cv. Gransden 2004</strain>
    </source>
</reference>
<comment type="cofactor">
    <cofactor evidence="11 14">
        <name>heme b</name>
        <dbReference type="ChEBI" id="CHEBI:60344"/>
    </cofactor>
    <text evidence="11 14">Binds 1 heme b (iron(II)-protoporphyrin IX) group per subunit.</text>
</comment>
<feature type="disulfide bond" evidence="13">
    <location>
        <begin position="70"/>
        <end position="75"/>
    </location>
</feature>
<evidence type="ECO:0000256" key="8">
    <source>
        <dbReference type="ARBA" id="ARBA00023157"/>
    </source>
</evidence>
<evidence type="ECO:0000256" key="7">
    <source>
        <dbReference type="ARBA" id="ARBA00023004"/>
    </source>
</evidence>
<reference evidence="16 18" key="1">
    <citation type="journal article" date="2008" name="Science">
        <title>The Physcomitrella genome reveals evolutionary insights into the conquest of land by plants.</title>
        <authorList>
            <person name="Rensing S."/>
            <person name="Lang D."/>
            <person name="Zimmer A."/>
            <person name="Terry A."/>
            <person name="Salamov A."/>
            <person name="Shapiro H."/>
            <person name="Nishiyama T."/>
            <person name="Perroud P.-F."/>
            <person name="Lindquist E."/>
            <person name="Kamisugi Y."/>
            <person name="Tanahashi T."/>
            <person name="Sakakibara K."/>
            <person name="Fujita T."/>
            <person name="Oishi K."/>
            <person name="Shin-I T."/>
            <person name="Kuroki Y."/>
            <person name="Toyoda A."/>
            <person name="Suzuki Y."/>
            <person name="Hashimoto A."/>
            <person name="Yamaguchi K."/>
            <person name="Sugano A."/>
            <person name="Kohara Y."/>
            <person name="Fujiyama A."/>
            <person name="Anterola A."/>
            <person name="Aoki S."/>
            <person name="Ashton N."/>
            <person name="Barbazuk W.B."/>
            <person name="Barker E."/>
            <person name="Bennetzen J."/>
            <person name="Bezanilla M."/>
            <person name="Blankenship R."/>
            <person name="Cho S.H."/>
            <person name="Dutcher S."/>
            <person name="Estelle M."/>
            <person name="Fawcett J.A."/>
            <person name="Gundlach H."/>
            <person name="Hanada K."/>
            <person name="Heyl A."/>
            <person name="Hicks K.A."/>
            <person name="Hugh J."/>
            <person name="Lohr M."/>
            <person name="Mayer K."/>
            <person name="Melkozernov A."/>
            <person name="Murata T."/>
            <person name="Nelson D."/>
            <person name="Pils B."/>
            <person name="Prigge M."/>
            <person name="Reiss B."/>
            <person name="Renner T."/>
            <person name="Rombauts S."/>
            <person name="Rushton P."/>
            <person name="Sanderfoot A."/>
            <person name="Schween G."/>
            <person name="Shiu S.-H."/>
            <person name="Stueber K."/>
            <person name="Theodoulou F.L."/>
            <person name="Tu H."/>
            <person name="Van de Peer Y."/>
            <person name="Verrier P.J."/>
            <person name="Waters E."/>
            <person name="Wood A."/>
            <person name="Yang L."/>
            <person name="Cove D."/>
            <person name="Cuming A."/>
            <person name="Hasebe M."/>
            <person name="Lucas S."/>
            <person name="Mishler D.B."/>
            <person name="Reski R."/>
            <person name="Grigoriev I."/>
            <person name="Quatrano R.S."/>
            <person name="Boore J.L."/>
        </authorList>
    </citation>
    <scope>NUCLEOTIDE SEQUENCE [LARGE SCALE GENOMIC DNA]</scope>
    <source>
        <strain evidence="17 18">cv. Gransden 2004</strain>
    </source>
</reference>
<dbReference type="EnsemblPlants" id="Pp3c26_3080V3.1">
    <property type="protein sequence ID" value="Pp3c26_3080V3.1"/>
    <property type="gene ID" value="Pp3c26_3080"/>
</dbReference>
<dbReference type="PaxDb" id="3218-PP1S306_39V6.1"/>
<feature type="binding site" evidence="11">
    <location>
        <position position="72"/>
    </location>
    <ligand>
        <name>Ca(2+)</name>
        <dbReference type="ChEBI" id="CHEBI:29108"/>
        <label>1</label>
    </ligand>
</feature>
<dbReference type="CDD" id="cd00693">
    <property type="entry name" value="secretory_peroxidase"/>
    <property type="match status" value="1"/>
</dbReference>
<reference evidence="17" key="3">
    <citation type="submission" date="2020-12" db="UniProtKB">
        <authorList>
            <consortium name="EnsemblPlants"/>
        </authorList>
    </citation>
    <scope>IDENTIFICATION</scope>
</reference>
<comment type="similarity">
    <text evidence="14">Belongs to the peroxidase family. Classical plant (class III) peroxidase subfamily.</text>
</comment>
<dbReference type="PRINTS" id="PR00461">
    <property type="entry name" value="PLPEROXIDASE"/>
</dbReference>
<dbReference type="RefSeq" id="XP_024366274.1">
    <property type="nucleotide sequence ID" value="XM_024510506.2"/>
</dbReference>
<evidence type="ECO:0000256" key="1">
    <source>
        <dbReference type="ARBA" id="ARBA00000189"/>
    </source>
</evidence>
<evidence type="ECO:0000313" key="17">
    <source>
        <dbReference type="EnsemblPlants" id="Pp3c26_3080V3.1"/>
    </source>
</evidence>
<dbReference type="InterPro" id="IPR010255">
    <property type="entry name" value="Haem_peroxidase_sf"/>
</dbReference>
<dbReference type="InterPro" id="IPR033905">
    <property type="entry name" value="Secretory_peroxidase"/>
</dbReference>
<dbReference type="GO" id="GO:0046872">
    <property type="term" value="F:metal ion binding"/>
    <property type="evidence" value="ECO:0007669"/>
    <property type="project" value="UniProtKB-UniRule"/>
</dbReference>
<feature type="disulfide bond" evidence="13">
    <location>
        <begin position="124"/>
        <end position="322"/>
    </location>
</feature>
<dbReference type="InterPro" id="IPR019794">
    <property type="entry name" value="Peroxidases_AS"/>
</dbReference>
<dbReference type="Gramene" id="Pp3c26_3080V3.1">
    <property type="protein sequence ID" value="Pp3c26_3080V3.1"/>
    <property type="gene ID" value="Pp3c26_3080"/>
</dbReference>
<feature type="binding site" evidence="11">
    <location>
        <position position="248"/>
    </location>
    <ligand>
        <name>Ca(2+)</name>
        <dbReference type="ChEBI" id="CHEBI:29108"/>
        <label>2</label>
    </ligand>
</feature>
<dbReference type="eggNOG" id="ENOG502QU1K">
    <property type="taxonomic scope" value="Eukaryota"/>
</dbReference>
<dbReference type="PANTHER" id="PTHR31388">
    <property type="entry name" value="PEROXIDASE 72-RELATED"/>
    <property type="match status" value="1"/>
</dbReference>
<dbReference type="GO" id="GO:0006979">
    <property type="term" value="P:response to oxidative stress"/>
    <property type="evidence" value="ECO:0007669"/>
    <property type="project" value="UniProtKB-UniRule"/>
</dbReference>
<evidence type="ECO:0000256" key="3">
    <source>
        <dbReference type="ARBA" id="ARBA00022559"/>
    </source>
</evidence>
<dbReference type="EnsemblPlants" id="Pp3c26_3080V3.2">
    <property type="protein sequence ID" value="Pp3c26_3080V3.2"/>
    <property type="gene ID" value="Pp3c26_3080"/>
</dbReference>
<feature type="domain" description="Plant heme peroxidase family profile" evidence="15">
    <location>
        <begin position="27"/>
        <end position="326"/>
    </location>
</feature>
<dbReference type="PROSITE" id="PS00436">
    <property type="entry name" value="PEROXIDASE_2"/>
    <property type="match status" value="1"/>
</dbReference>
<dbReference type="GO" id="GO:0140825">
    <property type="term" value="F:lactoperoxidase activity"/>
    <property type="evidence" value="ECO:0007669"/>
    <property type="project" value="UniProtKB-EC"/>
</dbReference>
<dbReference type="SUPFAM" id="SSF48113">
    <property type="entry name" value="Heme-dependent peroxidases"/>
    <property type="match status" value="1"/>
</dbReference>
<feature type="binding site" evidence="11">
    <location>
        <position position="69"/>
    </location>
    <ligand>
        <name>Ca(2+)</name>
        <dbReference type="ChEBI" id="CHEBI:29108"/>
        <label>1</label>
    </ligand>
</feature>
<feature type="binding site" evidence="11">
    <location>
        <position position="245"/>
    </location>
    <ligand>
        <name>Ca(2+)</name>
        <dbReference type="ChEBI" id="CHEBI:29108"/>
        <label>2</label>
    </ligand>
</feature>
<dbReference type="GO" id="GO:0042744">
    <property type="term" value="P:hydrogen peroxide catabolic process"/>
    <property type="evidence" value="ECO:0007669"/>
    <property type="project" value="UniProtKB-KW"/>
</dbReference>
<dbReference type="AlphaFoldDB" id="A9TSH7"/>
<feature type="binding site" evidence="11">
    <location>
        <position position="74"/>
    </location>
    <ligand>
        <name>Ca(2+)</name>
        <dbReference type="ChEBI" id="CHEBI:29108"/>
        <label>1</label>
    </ligand>
</feature>
<evidence type="ECO:0000256" key="9">
    <source>
        <dbReference type="PIRSR" id="PIRSR600823-1"/>
    </source>
</evidence>
<comment type="cofactor">
    <cofactor evidence="11 14">
        <name>Ca(2+)</name>
        <dbReference type="ChEBI" id="CHEBI:29108"/>
    </cofactor>
    <text evidence="11 14">Binds 2 calcium ions per subunit.</text>
</comment>
<keyword evidence="7 11" id="KW-0408">Iron</keyword>
<keyword evidence="14" id="KW-0376">Hydrogen peroxide</keyword>
<comment type="similarity">
    <text evidence="2">Belongs to the peroxidase family. Ascorbate peroxidase subfamily.</text>
</comment>
<feature type="active site" description="Proton acceptor" evidence="9">
    <location>
        <position position="68"/>
    </location>
</feature>
<keyword evidence="14" id="KW-0732">Signal</keyword>
<keyword evidence="8 13" id="KW-1015">Disulfide bond</keyword>
<keyword evidence="14" id="KW-0964">Secreted</keyword>
<dbReference type="InterPro" id="IPR002016">
    <property type="entry name" value="Haem_peroxidase"/>
</dbReference>
<dbReference type="PRINTS" id="PR00458">
    <property type="entry name" value="PEROXIDASE"/>
</dbReference>
<dbReference type="HOGENOM" id="CLU_010543_0_0_1"/>
<feature type="binding site" description="axial binding residue" evidence="11">
    <location>
        <position position="197"/>
    </location>
    <ligand>
        <name>heme b</name>
        <dbReference type="ChEBI" id="CHEBI:60344"/>
    </ligand>
    <ligandPart>
        <name>Fe</name>
        <dbReference type="ChEBI" id="CHEBI:18248"/>
    </ligandPart>
</feature>
<proteinExistence type="inferred from homology"/>
<dbReference type="Gramene" id="Pp3c26_3080V3.2">
    <property type="protein sequence ID" value="Pp3c26_3080V3.2"/>
    <property type="gene ID" value="Pp3c26_3080"/>
</dbReference>
<dbReference type="GeneID" id="112277786"/>
<dbReference type="PROSITE" id="PS50873">
    <property type="entry name" value="PEROXIDASE_4"/>
    <property type="match status" value="1"/>
</dbReference>
<dbReference type="InterPro" id="IPR000823">
    <property type="entry name" value="Peroxidase_pln"/>
</dbReference>
<dbReference type="FunFam" id="1.10.520.10:FF:000009">
    <property type="entry name" value="Peroxidase"/>
    <property type="match status" value="1"/>
</dbReference>
<feature type="binding site" evidence="11">
    <location>
        <position position="198"/>
    </location>
    <ligand>
        <name>Ca(2+)</name>
        <dbReference type="ChEBI" id="CHEBI:29108"/>
        <label>2</label>
    </ligand>
</feature>
<sequence>MAISRARARVVVALILVKFVILVNAQVLTTEFYDESCPEIYSIVKEEVQKAVEAEKRMAASLIRLHFHDCFVNGCDGSLLLDDPILGGTGEKLSRSNLNSTRGFEVIDTIKTRLESACPNTVSCADLLAIAARDSAVQVGLTDTYPVYFGRRDSLTASIDEANLRLPTPNSNYSVLKANFEFQGLDETDLIALSGAHTIGRVRCIVITVSNSSTDPNINAAFRDTLIKACDTANGTIDPPLQNLDVKTPDKFDNNYFKNLRRGEGVLTSDQTLQSTPGPNVGIVKDFAKNKENFFTQYGLSSIKMGYIRPLTGDQGEIRKNCRAVNSAPSSLVAYQ</sequence>
<evidence type="ECO:0000256" key="2">
    <source>
        <dbReference type="ARBA" id="ARBA00006873"/>
    </source>
</evidence>
<dbReference type="PANTHER" id="PTHR31388:SF5">
    <property type="entry name" value="PEROXIDASE"/>
    <property type="match status" value="1"/>
</dbReference>
<dbReference type="GO" id="GO:0005576">
    <property type="term" value="C:extracellular region"/>
    <property type="evidence" value="ECO:0007669"/>
    <property type="project" value="UniProtKB-SubCell"/>
</dbReference>
<dbReference type="KEGG" id="ppp:112277786"/>
<accession>A9TSH7</accession>
<evidence type="ECO:0000256" key="6">
    <source>
        <dbReference type="ARBA" id="ARBA00023002"/>
    </source>
</evidence>
<dbReference type="PROSITE" id="PS00435">
    <property type="entry name" value="PEROXIDASE_1"/>
    <property type="match status" value="1"/>
</dbReference>
<feature type="site" description="Transition state stabilizer" evidence="12">
    <location>
        <position position="64"/>
    </location>
</feature>
<dbReference type="OrthoDB" id="2113341at2759"/>
<feature type="disulfide bond" evidence="13">
    <location>
        <begin position="37"/>
        <end position="118"/>
    </location>
</feature>
<dbReference type="EMBL" id="ABEU02000026">
    <property type="protein sequence ID" value="PNR26681.1"/>
    <property type="molecule type" value="Genomic_DNA"/>
</dbReference>
<protein>
    <recommendedName>
        <fullName evidence="14">Peroxidase</fullName>
        <ecNumber evidence="14">1.11.1.7</ecNumber>
    </recommendedName>
</protein>
<keyword evidence="18" id="KW-1185">Reference proteome</keyword>
<feature type="binding site" evidence="11">
    <location>
        <position position="76"/>
    </location>
    <ligand>
        <name>Ca(2+)</name>
        <dbReference type="ChEBI" id="CHEBI:29108"/>
        <label>1</label>
    </ligand>
</feature>
<evidence type="ECO:0000259" key="15">
    <source>
        <dbReference type="PROSITE" id="PS50873"/>
    </source>
</evidence>
<comment type="function">
    <text evidence="14">Removal of H(2)O(2), oxidation of toxic reductants, biosynthesis and degradation of lignin, suberization, auxin catabolism, response to environmental stresses such as wounding, pathogen attack and oxidative stress.</text>
</comment>
<keyword evidence="6 14" id="KW-0560">Oxidoreductase</keyword>
<dbReference type="GO" id="GO:0009505">
    <property type="term" value="C:plant-type cell wall"/>
    <property type="evidence" value="ECO:0000318"/>
    <property type="project" value="GO_Central"/>
</dbReference>
<evidence type="ECO:0000256" key="4">
    <source>
        <dbReference type="ARBA" id="ARBA00022617"/>
    </source>
</evidence>
<dbReference type="Proteomes" id="UP000006727">
    <property type="component" value="Chromosome 26"/>
</dbReference>
<keyword evidence="3 14" id="KW-0575">Peroxidase</keyword>
<organism evidence="16">
    <name type="scientific">Physcomitrium patens</name>
    <name type="common">Spreading-leaved earth moss</name>
    <name type="synonym">Physcomitrella patens</name>
    <dbReference type="NCBI Taxonomy" id="3218"/>
    <lineage>
        <taxon>Eukaryota</taxon>
        <taxon>Viridiplantae</taxon>
        <taxon>Streptophyta</taxon>
        <taxon>Embryophyta</taxon>
        <taxon>Bryophyta</taxon>
        <taxon>Bryophytina</taxon>
        <taxon>Bryopsida</taxon>
        <taxon>Funariidae</taxon>
        <taxon>Funariales</taxon>
        <taxon>Funariaceae</taxon>
        <taxon>Physcomitrium</taxon>
    </lineage>
</organism>
<keyword evidence="5 11" id="KW-0479">Metal-binding</keyword>
<evidence type="ECO:0000256" key="12">
    <source>
        <dbReference type="PIRSR" id="PIRSR600823-4"/>
    </source>
</evidence>
<comment type="catalytic activity">
    <reaction evidence="1 14">
        <text>2 a phenolic donor + H2O2 = 2 a phenolic radical donor + 2 H2O</text>
        <dbReference type="Rhea" id="RHEA:56136"/>
        <dbReference type="ChEBI" id="CHEBI:15377"/>
        <dbReference type="ChEBI" id="CHEBI:16240"/>
        <dbReference type="ChEBI" id="CHEBI:139520"/>
        <dbReference type="ChEBI" id="CHEBI:139521"/>
        <dbReference type="EC" id="1.11.1.7"/>
    </reaction>
</comment>
<feature type="binding site" evidence="11">
    <location>
        <position position="78"/>
    </location>
    <ligand>
        <name>Ca(2+)</name>
        <dbReference type="ChEBI" id="CHEBI:29108"/>
        <label>1</label>
    </ligand>
</feature>
<evidence type="ECO:0000256" key="5">
    <source>
        <dbReference type="ARBA" id="ARBA00022723"/>
    </source>
</evidence>
<evidence type="ECO:0000313" key="16">
    <source>
        <dbReference type="EMBL" id="PNR26681.1"/>
    </source>
</evidence>
<name>A9TSH7_PHYPA</name>
<feature type="signal peptide" evidence="14">
    <location>
        <begin position="1"/>
        <end position="25"/>
    </location>
</feature>
<dbReference type="STRING" id="3218.A9TSH7"/>
<dbReference type="GO" id="GO:0004601">
    <property type="term" value="F:peroxidase activity"/>
    <property type="evidence" value="ECO:0000318"/>
    <property type="project" value="GO_Central"/>
</dbReference>
<keyword evidence="11 14" id="KW-0106">Calcium</keyword>
<feature type="chain" id="PRO_5014205191" description="Peroxidase" evidence="14">
    <location>
        <begin position="26"/>
        <end position="336"/>
    </location>
</feature>
<feature type="disulfide bond" evidence="13">
    <location>
        <begin position="204"/>
        <end position="230"/>
    </location>
</feature>
<evidence type="ECO:0000313" key="18">
    <source>
        <dbReference type="Proteomes" id="UP000006727"/>
    </source>
</evidence>